<proteinExistence type="predicted"/>
<evidence type="ECO:0000259" key="1">
    <source>
        <dbReference type="Pfam" id="PF01796"/>
    </source>
</evidence>
<dbReference type="Gene3D" id="6.10.30.10">
    <property type="match status" value="1"/>
</dbReference>
<keyword evidence="4" id="KW-1185">Reference proteome</keyword>
<dbReference type="EMBL" id="BAAAQK010000013">
    <property type="protein sequence ID" value="GAA1857377.1"/>
    <property type="molecule type" value="Genomic_DNA"/>
</dbReference>
<accession>A0ABN2N8B6</accession>
<reference evidence="3 4" key="1">
    <citation type="journal article" date="2019" name="Int. J. Syst. Evol. Microbiol.">
        <title>The Global Catalogue of Microorganisms (GCM) 10K type strain sequencing project: providing services to taxonomists for standard genome sequencing and annotation.</title>
        <authorList>
            <consortium name="The Broad Institute Genomics Platform"/>
            <consortium name="The Broad Institute Genome Sequencing Center for Infectious Disease"/>
            <person name="Wu L."/>
            <person name="Ma J."/>
        </authorList>
    </citation>
    <scope>NUCLEOTIDE SEQUENCE [LARGE SCALE GENOMIC DNA]</scope>
    <source>
        <strain evidence="3 4">JCM 16009</strain>
    </source>
</reference>
<feature type="domain" description="ChsH2 rubredoxin-like zinc ribbon" evidence="2">
    <location>
        <begin position="24"/>
        <end position="57"/>
    </location>
</feature>
<protein>
    <submittedName>
        <fullName evidence="3">OB-fold domain-containing protein</fullName>
    </submittedName>
</protein>
<evidence type="ECO:0000313" key="3">
    <source>
        <dbReference type="EMBL" id="GAA1857377.1"/>
    </source>
</evidence>
<sequence length="139" mass="15015">MSGSDGSGATRVVPVPDDLSREFWTAAAQGRLVVRRCADCGTFHHPPRPLCPSCRGADCPFTEVSGRARLHSWTRTEHSVLPALAVPYVCLVVELVEQEGLYLVSDGIGLELGELRQGMAMHVVFDASAGELTLPRFVP</sequence>
<dbReference type="Pfam" id="PF12172">
    <property type="entry name" value="zf-ChsH2"/>
    <property type="match status" value="1"/>
</dbReference>
<feature type="domain" description="ChsH2 C-terminal OB-fold" evidence="1">
    <location>
        <begin position="62"/>
        <end position="126"/>
    </location>
</feature>
<dbReference type="PANTHER" id="PTHR34075:SF5">
    <property type="entry name" value="BLR3430 PROTEIN"/>
    <property type="match status" value="1"/>
</dbReference>
<comment type="caution">
    <text evidence="3">The sequence shown here is derived from an EMBL/GenBank/DDBJ whole genome shotgun (WGS) entry which is preliminary data.</text>
</comment>
<evidence type="ECO:0000259" key="2">
    <source>
        <dbReference type="Pfam" id="PF12172"/>
    </source>
</evidence>
<dbReference type="Proteomes" id="UP001500449">
    <property type="component" value="Unassembled WGS sequence"/>
</dbReference>
<dbReference type="InterPro" id="IPR022002">
    <property type="entry name" value="ChsH2_Znr"/>
</dbReference>
<organism evidence="3 4">
    <name type="scientific">Pseudonocardia ailaonensis</name>
    <dbReference type="NCBI Taxonomy" id="367279"/>
    <lineage>
        <taxon>Bacteria</taxon>
        <taxon>Bacillati</taxon>
        <taxon>Actinomycetota</taxon>
        <taxon>Actinomycetes</taxon>
        <taxon>Pseudonocardiales</taxon>
        <taxon>Pseudonocardiaceae</taxon>
        <taxon>Pseudonocardia</taxon>
    </lineage>
</organism>
<dbReference type="Pfam" id="PF01796">
    <property type="entry name" value="OB_ChsH2_C"/>
    <property type="match status" value="1"/>
</dbReference>
<dbReference type="PANTHER" id="PTHR34075">
    <property type="entry name" value="BLR3430 PROTEIN"/>
    <property type="match status" value="1"/>
</dbReference>
<name>A0ABN2N8B6_9PSEU</name>
<evidence type="ECO:0000313" key="4">
    <source>
        <dbReference type="Proteomes" id="UP001500449"/>
    </source>
</evidence>
<dbReference type="InterPro" id="IPR002878">
    <property type="entry name" value="ChsH2_C"/>
</dbReference>
<dbReference type="InterPro" id="IPR052513">
    <property type="entry name" value="Thioester_dehydratase-like"/>
</dbReference>
<gene>
    <name evidence="3" type="ORF">GCM10009836_42030</name>
</gene>
<dbReference type="InterPro" id="IPR012340">
    <property type="entry name" value="NA-bd_OB-fold"/>
</dbReference>
<dbReference type="SUPFAM" id="SSF50249">
    <property type="entry name" value="Nucleic acid-binding proteins"/>
    <property type="match status" value="1"/>
</dbReference>